<protein>
    <submittedName>
        <fullName evidence="1">Uncharacterized protein</fullName>
    </submittedName>
</protein>
<evidence type="ECO:0000313" key="2">
    <source>
        <dbReference type="Proteomes" id="UP000615446"/>
    </source>
</evidence>
<comment type="caution">
    <text evidence="1">The sequence shown here is derived from an EMBL/GenBank/DDBJ whole genome shotgun (WGS) entry which is preliminary data.</text>
</comment>
<name>A0A8H3LLF7_9GLOM</name>
<organism evidence="1 2">
    <name type="scientific">Rhizophagus clarus</name>
    <dbReference type="NCBI Taxonomy" id="94130"/>
    <lineage>
        <taxon>Eukaryota</taxon>
        <taxon>Fungi</taxon>
        <taxon>Fungi incertae sedis</taxon>
        <taxon>Mucoromycota</taxon>
        <taxon>Glomeromycotina</taxon>
        <taxon>Glomeromycetes</taxon>
        <taxon>Glomerales</taxon>
        <taxon>Glomeraceae</taxon>
        <taxon>Rhizophagus</taxon>
    </lineage>
</organism>
<proteinExistence type="predicted"/>
<dbReference type="Proteomes" id="UP000615446">
    <property type="component" value="Unassembled WGS sequence"/>
</dbReference>
<accession>A0A8H3LLF7</accession>
<dbReference type="EMBL" id="BLAL01000172">
    <property type="protein sequence ID" value="GES87915.1"/>
    <property type="molecule type" value="Genomic_DNA"/>
</dbReference>
<dbReference type="AlphaFoldDB" id="A0A8H3LLF7"/>
<sequence>MPDDNRKKLKQKKTVTFLKNRNIIITRYYSQEKEQVQLLDLVVYDILVKWDNYTLLGNLAKWSKVISVSTKMHKKYLSAKVRLIPNYECLKCYNGED</sequence>
<gene>
    <name evidence="1" type="ORF">RCL2_001488400</name>
</gene>
<evidence type="ECO:0000313" key="1">
    <source>
        <dbReference type="EMBL" id="GES87915.1"/>
    </source>
</evidence>
<reference evidence="1" key="1">
    <citation type="submission" date="2019-10" db="EMBL/GenBank/DDBJ databases">
        <title>Conservation and host-specific expression of non-tandemly repeated heterogenous ribosome RNA gene in arbuscular mycorrhizal fungi.</title>
        <authorList>
            <person name="Maeda T."/>
            <person name="Kobayashi Y."/>
            <person name="Nakagawa T."/>
            <person name="Ezawa T."/>
            <person name="Yamaguchi K."/>
            <person name="Bino T."/>
            <person name="Nishimoto Y."/>
            <person name="Shigenobu S."/>
            <person name="Kawaguchi M."/>
        </authorList>
    </citation>
    <scope>NUCLEOTIDE SEQUENCE</scope>
    <source>
        <strain evidence="1">HR1</strain>
    </source>
</reference>
<dbReference type="OrthoDB" id="2489729at2759"/>